<dbReference type="EMBL" id="CP120733">
    <property type="protein sequence ID" value="WFD11506.1"/>
    <property type="molecule type" value="Genomic_DNA"/>
</dbReference>
<dbReference type="InterPro" id="IPR002129">
    <property type="entry name" value="PyrdxlP-dep_de-COase"/>
</dbReference>
<reference evidence="7 8" key="1">
    <citation type="submission" date="2023-03" db="EMBL/GenBank/DDBJ databases">
        <title>Complete genome sequence of Tepidibacter sp. SWIR-1, isolated from a deep-sea hydrothermal vent.</title>
        <authorList>
            <person name="Li X."/>
        </authorList>
    </citation>
    <scope>NUCLEOTIDE SEQUENCE [LARGE SCALE GENOMIC DNA]</scope>
    <source>
        <strain evidence="7 8">SWIR-1</strain>
    </source>
</reference>
<dbReference type="RefSeq" id="WP_277733584.1">
    <property type="nucleotide sequence ID" value="NZ_CP120733.1"/>
</dbReference>
<dbReference type="InterPro" id="IPR010977">
    <property type="entry name" value="Aromatic_deC"/>
</dbReference>
<evidence type="ECO:0000256" key="5">
    <source>
        <dbReference type="ARBA" id="ARBA00023239"/>
    </source>
</evidence>
<dbReference type="InterPro" id="IPR015422">
    <property type="entry name" value="PyrdxlP-dep_Trfase_small"/>
</dbReference>
<keyword evidence="7" id="KW-0808">Transferase</keyword>
<gene>
    <name evidence="7" type="ORF">P4S50_05370</name>
</gene>
<dbReference type="InterPro" id="IPR015421">
    <property type="entry name" value="PyrdxlP-dep_Trfase_major"/>
</dbReference>
<evidence type="ECO:0000313" key="7">
    <source>
        <dbReference type="EMBL" id="WFD11506.1"/>
    </source>
</evidence>
<keyword evidence="3" id="KW-0210">Decarboxylase</keyword>
<dbReference type="GO" id="GO:0008483">
    <property type="term" value="F:transaminase activity"/>
    <property type="evidence" value="ECO:0007669"/>
    <property type="project" value="UniProtKB-KW"/>
</dbReference>
<keyword evidence="4 6" id="KW-0663">Pyridoxal phosphate</keyword>
<dbReference type="Gene3D" id="1.20.1340.10">
    <property type="entry name" value="dopa decarboxylase, N-terminal domain"/>
    <property type="match status" value="1"/>
</dbReference>
<keyword evidence="7" id="KW-0032">Aminotransferase</keyword>
<evidence type="ECO:0000313" key="8">
    <source>
        <dbReference type="Proteomes" id="UP001222800"/>
    </source>
</evidence>
<dbReference type="PANTHER" id="PTHR11999:SF70">
    <property type="entry name" value="MIP05841P"/>
    <property type="match status" value="1"/>
</dbReference>
<name>A0ABY8EFE4_9FIRM</name>
<keyword evidence="8" id="KW-1185">Reference proteome</keyword>
<proteinExistence type="inferred from homology"/>
<organism evidence="7 8">
    <name type="scientific">Tepidibacter hydrothermalis</name>
    <dbReference type="NCBI Taxonomy" id="3036126"/>
    <lineage>
        <taxon>Bacteria</taxon>
        <taxon>Bacillati</taxon>
        <taxon>Bacillota</taxon>
        <taxon>Clostridia</taxon>
        <taxon>Peptostreptococcales</taxon>
        <taxon>Peptostreptococcaceae</taxon>
        <taxon>Tepidibacter</taxon>
    </lineage>
</organism>
<evidence type="ECO:0000256" key="3">
    <source>
        <dbReference type="ARBA" id="ARBA00022793"/>
    </source>
</evidence>
<dbReference type="Gene3D" id="3.90.1150.10">
    <property type="entry name" value="Aspartate Aminotransferase, domain 1"/>
    <property type="match status" value="1"/>
</dbReference>
<comment type="similarity">
    <text evidence="2 6">Belongs to the group II decarboxylase family.</text>
</comment>
<keyword evidence="5 6" id="KW-0456">Lyase</keyword>
<dbReference type="Pfam" id="PF00282">
    <property type="entry name" value="Pyridoxal_deC"/>
    <property type="match status" value="1"/>
</dbReference>
<comment type="cofactor">
    <cofactor evidence="1 6">
        <name>pyridoxal 5'-phosphate</name>
        <dbReference type="ChEBI" id="CHEBI:597326"/>
    </cofactor>
</comment>
<dbReference type="PANTHER" id="PTHR11999">
    <property type="entry name" value="GROUP II PYRIDOXAL-5-PHOSPHATE DECARBOXYLASE"/>
    <property type="match status" value="1"/>
</dbReference>
<protein>
    <submittedName>
        <fullName evidence="7">Aminotransferase class V-fold PLP-dependent enzyme</fullName>
    </submittedName>
</protein>
<dbReference type="PRINTS" id="PR00800">
    <property type="entry name" value="YHDCRBOXLASE"/>
</dbReference>
<dbReference type="Gene3D" id="3.40.640.10">
    <property type="entry name" value="Type I PLP-dependent aspartate aminotransferase-like (Major domain)"/>
    <property type="match status" value="1"/>
</dbReference>
<dbReference type="InterPro" id="IPR015424">
    <property type="entry name" value="PyrdxlP-dep_Trfase"/>
</dbReference>
<accession>A0ABY8EFE4</accession>
<evidence type="ECO:0000256" key="2">
    <source>
        <dbReference type="ARBA" id="ARBA00009533"/>
    </source>
</evidence>
<dbReference type="SUPFAM" id="SSF53383">
    <property type="entry name" value="PLP-dependent transferases"/>
    <property type="match status" value="1"/>
</dbReference>
<sequence length="459" mass="50761">MLKLERFDEYLDQLSDVIKEYQRDISVGRVVPKASRNDMEELLFETLPMEGCDAMNIIDEFKEKVVPNSTKVGSSKFLSWIITSPSQAGILGEIANVGISQAPFNFKAGPAATIIEEMIIGWMGQLFGYKKESGGILVSGGSVSTLTALGAAREAFLPGSTENGIQNISNPLTIYTSKKAHSSIDKAVGVLGFGKNMLKKVKVDEFFKIDIDNLEKEIENDIKQGLKPFCIIAQAGTSLSGAIDDIDALSDVAKKYGMWLHVDGAYGGGAILSKRGGEILKGIEKADSISVDPHKWFFVPTEAGCVLVKDKRHLYNAYRTGVTEFDENAPINYLDYGIQSTRTSRAIKTWFAMKTYGIKKLSQVVDSNMDMATYFAEEIEKIDGVRLLHKPQTSAVCFLFDEGATMNESFLIEIEEEFFLSSANLMGEHCIRACFSNYRTSIEEVDLLLYKIKSFASME</sequence>
<evidence type="ECO:0000256" key="6">
    <source>
        <dbReference type="RuleBase" id="RU000382"/>
    </source>
</evidence>
<dbReference type="Proteomes" id="UP001222800">
    <property type="component" value="Chromosome"/>
</dbReference>
<evidence type="ECO:0000256" key="4">
    <source>
        <dbReference type="ARBA" id="ARBA00022898"/>
    </source>
</evidence>
<evidence type="ECO:0000256" key="1">
    <source>
        <dbReference type="ARBA" id="ARBA00001933"/>
    </source>
</evidence>